<accession>A4ZRA1</accession>
<dbReference type="EMBL" id="EF372997">
    <property type="protein sequence ID" value="ABP87927.1"/>
    <property type="molecule type" value="Genomic_DNA"/>
</dbReference>
<dbReference type="GeneID" id="5220172"/>
<protein>
    <submittedName>
        <fullName evidence="1">Gp20</fullName>
    </submittedName>
</protein>
<proteinExistence type="predicted"/>
<dbReference type="KEGG" id="vg:5220172"/>
<evidence type="ECO:0000313" key="2">
    <source>
        <dbReference type="Proteomes" id="UP000000241"/>
    </source>
</evidence>
<dbReference type="Proteomes" id="UP000000241">
    <property type="component" value="Segment"/>
</dbReference>
<reference evidence="1 2" key="1">
    <citation type="journal article" date="2007" name="J. Mol. Biol.">
        <title>Genome sequence, structural proteins, and capsid organization of the cyanophage Syn5: a "horned" bacteriophage of marine synechococcus.</title>
        <authorList>
            <person name="Pope W.H."/>
            <person name="Weigele P.R."/>
            <person name="Chang J."/>
            <person name="Pedulla M.L."/>
            <person name="Ford M.E."/>
            <person name="Houtz J.M."/>
            <person name="Jiang W."/>
            <person name="Chiu W."/>
            <person name="Hatfull G.F."/>
            <person name="Hendrix R.W."/>
            <person name="King J."/>
        </authorList>
    </citation>
    <scope>NUCLEOTIDE SEQUENCE</scope>
</reference>
<keyword evidence="2" id="KW-1185">Reference proteome</keyword>
<gene>
    <name evidence="1" type="primary">20</name>
</gene>
<sequence length="30" mass="3208">MPPTIIAAVFITGLLMPSIAYFLNNLSKNG</sequence>
<organism evidence="1 2">
    <name type="scientific">Synechococcus phage Syn5</name>
    <dbReference type="NCBI Taxonomy" id="2914003"/>
    <lineage>
        <taxon>Viruses</taxon>
        <taxon>Duplodnaviria</taxon>
        <taxon>Heunggongvirae</taxon>
        <taxon>Uroviricota</taxon>
        <taxon>Caudoviricetes</taxon>
        <taxon>Autographivirales</taxon>
        <taxon>Voetvirus</taxon>
        <taxon>Voetvirus syn5</taxon>
    </lineage>
</organism>
<name>A4ZRA1_9CAUD</name>
<dbReference type="RefSeq" id="YP_001285429.1">
    <property type="nucleotide sequence ID" value="NC_009531.1"/>
</dbReference>
<evidence type="ECO:0000313" key="1">
    <source>
        <dbReference type="EMBL" id="ABP87927.1"/>
    </source>
</evidence>